<reference evidence="5 6" key="1">
    <citation type="submission" date="2015-02" db="EMBL/GenBank/DDBJ databases">
        <title>Draft genome sequences of ten Microbacterium spp. with emphasis on heavy metal contaminated environments.</title>
        <authorList>
            <person name="Corretto E."/>
        </authorList>
    </citation>
    <scope>NUCLEOTIDE SEQUENCE [LARGE SCALE GENOMIC DNA]</scope>
    <source>
        <strain evidence="5 6">BEL4b</strain>
    </source>
</reference>
<dbReference type="EMBL" id="JYIW01000020">
    <property type="protein sequence ID" value="KJL30232.1"/>
    <property type="molecule type" value="Genomic_DNA"/>
</dbReference>
<dbReference type="GO" id="GO:0032259">
    <property type="term" value="P:methylation"/>
    <property type="evidence" value="ECO:0007669"/>
    <property type="project" value="UniProtKB-KW"/>
</dbReference>
<name>A0A0F0LAL1_9MICO</name>
<sequence>MPIPVARPASARAVHGDRSTVYAQVIADSISPEGVRLTTLEVQCHRFVLSEFNTHRVFSRNSASSRAIPVRKQLQYLRDAPAIPLSFPQEKAGMQGGDELNSNLVEEARAQWLVARDAAIASAEKLVALGVHKSIVNRLLEPFMWHRIIVSSTRWDGFFTQRISPNAQPEIHAVASWMREALEASTPDAVAGGKGWHTPYIDEVTDDHIREAVGSSEDAYWTLRREISAARCARVSYLTHTGVRDIEADRDLYQKLVSAEPPHWSPLEHVATPGAHPTTVSNFDGWTQLRQIAELARTRT</sequence>
<keyword evidence="3" id="KW-0545">Nucleotide biosynthesis</keyword>
<evidence type="ECO:0000313" key="5">
    <source>
        <dbReference type="EMBL" id="KJL30232.1"/>
    </source>
</evidence>
<evidence type="ECO:0000313" key="6">
    <source>
        <dbReference type="Proteomes" id="UP000033640"/>
    </source>
</evidence>
<dbReference type="InterPro" id="IPR003669">
    <property type="entry name" value="Thymidylate_synthase_ThyX"/>
</dbReference>
<dbReference type="GO" id="GO:0050797">
    <property type="term" value="F:thymidylate synthase (FAD) activity"/>
    <property type="evidence" value="ECO:0007669"/>
    <property type="project" value="UniProtKB-EC"/>
</dbReference>
<keyword evidence="5" id="KW-0808">Transferase</keyword>
<gene>
    <name evidence="5" type="primary">thyX</name>
    <name evidence="5" type="ORF">RS83_00982</name>
</gene>
<dbReference type="Gene3D" id="3.30.1360.170">
    <property type="match status" value="1"/>
</dbReference>
<dbReference type="Pfam" id="PF02511">
    <property type="entry name" value="Thy1"/>
    <property type="match status" value="1"/>
</dbReference>
<evidence type="ECO:0000256" key="2">
    <source>
        <dbReference type="ARBA" id="ARBA00022630"/>
    </source>
</evidence>
<keyword evidence="1 5" id="KW-0489">Methyltransferase</keyword>
<dbReference type="AlphaFoldDB" id="A0A0F0LAL1"/>
<keyword evidence="4" id="KW-0274">FAD</keyword>
<comment type="caution">
    <text evidence="5">The sequence shown here is derived from an EMBL/GenBank/DDBJ whole genome shotgun (WGS) entry which is preliminary data.</text>
</comment>
<dbReference type="SUPFAM" id="SSF69796">
    <property type="entry name" value="Thymidylate synthase-complementing protein Thy1"/>
    <property type="match status" value="1"/>
</dbReference>
<dbReference type="Proteomes" id="UP000033640">
    <property type="component" value="Unassembled WGS sequence"/>
</dbReference>
<dbReference type="GO" id="GO:0050660">
    <property type="term" value="F:flavin adenine dinucleotide binding"/>
    <property type="evidence" value="ECO:0007669"/>
    <property type="project" value="InterPro"/>
</dbReference>
<proteinExistence type="predicted"/>
<dbReference type="RefSeq" id="WP_052678866.1">
    <property type="nucleotide sequence ID" value="NZ_JYIW01000020.1"/>
</dbReference>
<protein>
    <submittedName>
        <fullName evidence="5">Thymidylate synthase ThyX</fullName>
        <ecNumber evidence="5">2.1.1.148</ecNumber>
    </submittedName>
</protein>
<dbReference type="EC" id="2.1.1.148" evidence="5"/>
<keyword evidence="2" id="KW-0285">Flavoprotein</keyword>
<evidence type="ECO:0000256" key="1">
    <source>
        <dbReference type="ARBA" id="ARBA00022603"/>
    </source>
</evidence>
<evidence type="ECO:0000256" key="4">
    <source>
        <dbReference type="ARBA" id="ARBA00022827"/>
    </source>
</evidence>
<evidence type="ECO:0000256" key="3">
    <source>
        <dbReference type="ARBA" id="ARBA00022727"/>
    </source>
</evidence>
<organism evidence="5 6">
    <name type="scientific">Microbacterium oxydans</name>
    <dbReference type="NCBI Taxonomy" id="82380"/>
    <lineage>
        <taxon>Bacteria</taxon>
        <taxon>Bacillati</taxon>
        <taxon>Actinomycetota</taxon>
        <taxon>Actinomycetes</taxon>
        <taxon>Micrococcales</taxon>
        <taxon>Microbacteriaceae</taxon>
        <taxon>Microbacterium</taxon>
    </lineage>
</organism>
<accession>A0A0F0LAL1</accession>
<dbReference type="GO" id="GO:0006231">
    <property type="term" value="P:dTMP biosynthetic process"/>
    <property type="evidence" value="ECO:0007669"/>
    <property type="project" value="InterPro"/>
</dbReference>
<dbReference type="PATRIC" id="fig|82380.11.peg.1013"/>
<dbReference type="OrthoDB" id="9156729at2"/>
<dbReference type="InterPro" id="IPR036098">
    <property type="entry name" value="Thymidylate_synthase_ThyX_sf"/>
</dbReference>